<keyword evidence="5 8" id="KW-0560">Oxidoreductase</keyword>
<dbReference type="InterPro" id="IPR015896">
    <property type="entry name" value="4pyrrol_synth_GluRdtase_dimer"/>
</dbReference>
<feature type="domain" description="Glutamyl-tRNA reductase N-terminal" evidence="16">
    <location>
        <begin position="1"/>
        <end position="111"/>
    </location>
</feature>
<dbReference type="Pfam" id="PF01488">
    <property type="entry name" value="Shikimate_DH"/>
    <property type="match status" value="1"/>
</dbReference>
<comment type="miscellaneous">
    <text evidence="8">During catalysis, the active site Cys acts as a nucleophile attacking the alpha-carbonyl group of tRNA-bound glutamate with the formation of a thioester intermediate between enzyme and glutamate, and the concomitant release of tRNA(Glu). The thioester intermediate is finally reduced by direct hydride transfer from NADPH, to form the product GSA.</text>
</comment>
<evidence type="ECO:0000256" key="8">
    <source>
        <dbReference type="HAMAP-Rule" id="MF_00087"/>
    </source>
</evidence>
<dbReference type="EMBL" id="CP031165">
    <property type="protein sequence ID" value="AXV09299.1"/>
    <property type="molecule type" value="Genomic_DNA"/>
</dbReference>
<dbReference type="Gene3D" id="3.30.460.30">
    <property type="entry name" value="Glutamyl-tRNA reductase, N-terminal domain"/>
    <property type="match status" value="1"/>
</dbReference>
<feature type="binding site" evidence="8 10">
    <location>
        <position position="64"/>
    </location>
    <ligand>
        <name>substrate</name>
    </ligand>
</feature>
<evidence type="ECO:0000259" key="16">
    <source>
        <dbReference type="Pfam" id="PF05201"/>
    </source>
</evidence>
<accession>A0A346Y4A2</accession>
<proteinExistence type="inferred from homology"/>
<evidence type="ECO:0000256" key="1">
    <source>
        <dbReference type="ARBA" id="ARBA00005059"/>
    </source>
</evidence>
<comment type="similarity">
    <text evidence="2 8 13">Belongs to the glutamyl-tRNA reductase family.</text>
</comment>
<organism evidence="17 18">
    <name type="scientific">Euzebya pacifica</name>
    <dbReference type="NCBI Taxonomy" id="1608957"/>
    <lineage>
        <taxon>Bacteria</taxon>
        <taxon>Bacillati</taxon>
        <taxon>Actinomycetota</taxon>
        <taxon>Nitriliruptoria</taxon>
        <taxon>Euzebyales</taxon>
    </lineage>
</organism>
<keyword evidence="4 8" id="KW-0521">NADP</keyword>
<feature type="binding site" evidence="8 11">
    <location>
        <begin position="143"/>
        <end position="148"/>
    </location>
    <ligand>
        <name>NADP(+)</name>
        <dbReference type="ChEBI" id="CHEBI:58349"/>
    </ligand>
</feature>
<name>A0A346Y4A2_9ACTN</name>
<dbReference type="SUPFAM" id="SSF69742">
    <property type="entry name" value="Glutamyl tRNA-reductase catalytic, N-terminal domain"/>
    <property type="match status" value="1"/>
</dbReference>
<dbReference type="HAMAP" id="MF_00087">
    <property type="entry name" value="Glu_tRNA_reductase"/>
    <property type="match status" value="1"/>
</dbReference>
<comment type="pathway">
    <text evidence="1 8 13">Porphyrin-containing compound metabolism; protoporphyrin-IX biosynthesis; 5-aminolevulinate from L-glutamyl-tRNA(Glu): step 1/2.</text>
</comment>
<feature type="binding site" evidence="8 10">
    <location>
        <begin position="69"/>
        <end position="71"/>
    </location>
    <ligand>
        <name>substrate</name>
    </ligand>
</feature>
<dbReference type="GO" id="GO:0019353">
    <property type="term" value="P:protoporphyrinogen IX biosynthetic process from glutamate"/>
    <property type="evidence" value="ECO:0007669"/>
    <property type="project" value="TreeGrafter"/>
</dbReference>
<dbReference type="Pfam" id="PF05201">
    <property type="entry name" value="GlutR_N"/>
    <property type="match status" value="1"/>
</dbReference>
<dbReference type="Gene3D" id="3.40.50.720">
    <property type="entry name" value="NAD(P)-binding Rossmann-like Domain"/>
    <property type="match status" value="1"/>
</dbReference>
<sequence>MLSTCNRVEVYANVTRYHGGMADVRDHLAEWGGLDPTTFAHLTYDRFDREAAEHLFAVASGLESMVVGERQIHAQVRQAFADALEEGAAGPVLNRVFRQAVRVGRRTRSETGIADGAASIVDLALATAEQYLTSEAPNVLVVGAGKIGGMAGTRIAEDAAHVAVANRTVEKADGLVERIGGSAHGLDELPALLAAADLAITSTDASQPVITVHDVRRAMQQRPDRPLVLVDLAVPRDIDTDVHAIPGVSVVDIESMRSVVAQGPTGDAVRDARAIVAQEADDFLAWSRGVQAGPTISALRQRAEVVRLAELDRLKAKLSGLDDAQRDAVDALTKGILNTLLHEPTVRLKGLVDSPDGERFVRALSHLFDLAPDGDVDRADRNG</sequence>
<comment type="domain">
    <text evidence="8">Possesses an unusual extended V-shaped dimeric structure with each monomer consisting of three distinct domains arranged along a curved 'spinal' alpha-helix. The N-terminal catalytic domain specifically recognizes the glutamate moiety of the substrate. The second domain is the NADPH-binding domain, and the third C-terminal domain is responsible for dimerization.</text>
</comment>
<dbReference type="InterPro" id="IPR036343">
    <property type="entry name" value="GluRdtase_N_sf"/>
</dbReference>
<evidence type="ECO:0000313" key="18">
    <source>
        <dbReference type="Proteomes" id="UP000264006"/>
    </source>
</evidence>
<dbReference type="AlphaFoldDB" id="A0A346Y4A2"/>
<dbReference type="NCBIfam" id="TIGR01035">
    <property type="entry name" value="hemA"/>
    <property type="match status" value="1"/>
</dbReference>
<evidence type="ECO:0000256" key="5">
    <source>
        <dbReference type="ARBA" id="ARBA00023002"/>
    </source>
</evidence>
<dbReference type="PANTHER" id="PTHR43013">
    <property type="entry name" value="GLUTAMYL-TRNA REDUCTASE"/>
    <property type="match status" value="1"/>
</dbReference>
<evidence type="ECO:0000256" key="11">
    <source>
        <dbReference type="PIRSR" id="PIRSR000445-3"/>
    </source>
</evidence>
<keyword evidence="6 8" id="KW-0627">Porphyrin biosynthesis</keyword>
<gene>
    <name evidence="8" type="primary">hemA</name>
    <name evidence="17" type="ORF">DVS28_a4638</name>
</gene>
<evidence type="ECO:0000256" key="6">
    <source>
        <dbReference type="ARBA" id="ARBA00023244"/>
    </source>
</evidence>
<dbReference type="PIRSF" id="PIRSF000445">
    <property type="entry name" value="4pyrrol_synth_GluRdtase"/>
    <property type="match status" value="1"/>
</dbReference>
<comment type="catalytic activity">
    <reaction evidence="7 8 13">
        <text>(S)-4-amino-5-oxopentanoate + tRNA(Glu) + NADP(+) = L-glutamyl-tRNA(Glu) + NADPH + H(+)</text>
        <dbReference type="Rhea" id="RHEA:12344"/>
        <dbReference type="Rhea" id="RHEA-COMP:9663"/>
        <dbReference type="Rhea" id="RHEA-COMP:9680"/>
        <dbReference type="ChEBI" id="CHEBI:15378"/>
        <dbReference type="ChEBI" id="CHEBI:57501"/>
        <dbReference type="ChEBI" id="CHEBI:57783"/>
        <dbReference type="ChEBI" id="CHEBI:58349"/>
        <dbReference type="ChEBI" id="CHEBI:78442"/>
        <dbReference type="ChEBI" id="CHEBI:78520"/>
        <dbReference type="EC" id="1.2.1.70"/>
    </reaction>
</comment>
<dbReference type="InterPro" id="IPR036291">
    <property type="entry name" value="NAD(P)-bd_dom_sf"/>
</dbReference>
<feature type="domain" description="Tetrapyrrole biosynthesis glutamyl-tRNA reductase dimerisation" evidence="14">
    <location>
        <begin position="272"/>
        <end position="370"/>
    </location>
</feature>
<dbReference type="SUPFAM" id="SSF69075">
    <property type="entry name" value="Glutamyl tRNA-reductase dimerization domain"/>
    <property type="match status" value="1"/>
</dbReference>
<comment type="subunit">
    <text evidence="8">Homodimer.</text>
</comment>
<dbReference type="InterPro" id="IPR036453">
    <property type="entry name" value="GluRdtase_dimer_dom_sf"/>
</dbReference>
<feature type="binding site" evidence="8 10">
    <location>
        <begin position="4"/>
        <end position="7"/>
    </location>
    <ligand>
        <name>substrate</name>
    </ligand>
</feature>
<evidence type="ECO:0000256" key="4">
    <source>
        <dbReference type="ARBA" id="ARBA00022857"/>
    </source>
</evidence>
<evidence type="ECO:0000256" key="10">
    <source>
        <dbReference type="PIRSR" id="PIRSR000445-2"/>
    </source>
</evidence>
<dbReference type="InterPro" id="IPR015895">
    <property type="entry name" value="4pyrrol_synth_GluRdtase_N"/>
</dbReference>
<keyword evidence="18" id="KW-1185">Reference proteome</keyword>
<evidence type="ECO:0000256" key="2">
    <source>
        <dbReference type="ARBA" id="ARBA00005916"/>
    </source>
</evidence>
<evidence type="ECO:0000256" key="13">
    <source>
        <dbReference type="RuleBase" id="RU000584"/>
    </source>
</evidence>
<dbReference type="EC" id="1.2.1.70" evidence="3 8"/>
<evidence type="ECO:0000259" key="15">
    <source>
        <dbReference type="Pfam" id="PF01488"/>
    </source>
</evidence>
<feature type="domain" description="Quinate/shikimate 5-dehydrogenase/glutamyl-tRNA reductase" evidence="15">
    <location>
        <begin position="134"/>
        <end position="259"/>
    </location>
</feature>
<evidence type="ECO:0000256" key="7">
    <source>
        <dbReference type="ARBA" id="ARBA00047464"/>
    </source>
</evidence>
<dbReference type="InterPro" id="IPR006151">
    <property type="entry name" value="Shikm_DH/Glu-tRNA_Rdtase"/>
</dbReference>
<dbReference type="PANTHER" id="PTHR43013:SF1">
    <property type="entry name" value="GLUTAMYL-TRNA REDUCTASE"/>
    <property type="match status" value="1"/>
</dbReference>
<dbReference type="GO" id="GO:0008883">
    <property type="term" value="F:glutamyl-tRNA reductase activity"/>
    <property type="evidence" value="ECO:0007669"/>
    <property type="project" value="UniProtKB-UniRule"/>
</dbReference>
<protein>
    <recommendedName>
        <fullName evidence="3 8">Glutamyl-tRNA reductase</fullName>
        <shortName evidence="8">GluTR</shortName>
        <ecNumber evidence="3 8">1.2.1.70</ecNumber>
    </recommendedName>
</protein>
<evidence type="ECO:0000313" key="17">
    <source>
        <dbReference type="EMBL" id="AXV09299.1"/>
    </source>
</evidence>
<feature type="active site" description="Nucleophile" evidence="8 9">
    <location>
        <position position="5"/>
    </location>
</feature>
<dbReference type="FunFam" id="3.30.460.30:FF:000001">
    <property type="entry name" value="Glutamyl-tRNA reductase"/>
    <property type="match status" value="1"/>
</dbReference>
<feature type="site" description="Important for activity" evidence="8 12">
    <location>
        <position position="54"/>
    </location>
</feature>
<dbReference type="InterPro" id="IPR000343">
    <property type="entry name" value="4pyrrol_synth_GluRdtase"/>
</dbReference>
<evidence type="ECO:0000256" key="9">
    <source>
        <dbReference type="PIRSR" id="PIRSR000445-1"/>
    </source>
</evidence>
<evidence type="ECO:0000259" key="14">
    <source>
        <dbReference type="Pfam" id="PF00745"/>
    </source>
</evidence>
<reference evidence="17 18" key="1">
    <citation type="submission" date="2018-09" db="EMBL/GenBank/DDBJ databases">
        <title>Complete genome sequence of Euzebya sp. DY32-46 isolated from seawater of Pacific Ocean.</title>
        <authorList>
            <person name="Xu L."/>
            <person name="Wu Y.-H."/>
            <person name="Xu X.-W."/>
        </authorList>
    </citation>
    <scope>NUCLEOTIDE SEQUENCE [LARGE SCALE GENOMIC DNA]</scope>
    <source>
        <strain evidence="17 18">DY32-46</strain>
    </source>
</reference>
<evidence type="ECO:0000256" key="12">
    <source>
        <dbReference type="PIRSR" id="PIRSR000445-4"/>
    </source>
</evidence>
<dbReference type="SUPFAM" id="SSF51735">
    <property type="entry name" value="NAD(P)-binding Rossmann-fold domains"/>
    <property type="match status" value="1"/>
</dbReference>
<dbReference type="KEGG" id="euz:DVS28_a4638"/>
<evidence type="ECO:0000256" key="3">
    <source>
        <dbReference type="ARBA" id="ARBA00012970"/>
    </source>
</evidence>
<comment type="function">
    <text evidence="8">Catalyzes the NADPH-dependent reduction of glutamyl-tRNA(Glu) to glutamate 1-semialdehyde (GSA).</text>
</comment>
<dbReference type="UniPathway" id="UPA00251">
    <property type="reaction ID" value="UER00316"/>
</dbReference>
<dbReference type="GO" id="GO:0050661">
    <property type="term" value="F:NADP binding"/>
    <property type="evidence" value="ECO:0007669"/>
    <property type="project" value="InterPro"/>
</dbReference>
<dbReference type="Proteomes" id="UP000264006">
    <property type="component" value="Chromosome"/>
</dbReference>
<feature type="binding site" evidence="8 10">
    <location>
        <position position="75"/>
    </location>
    <ligand>
        <name>substrate</name>
    </ligand>
</feature>
<dbReference type="Pfam" id="PF00745">
    <property type="entry name" value="GlutR_dimer"/>
    <property type="match status" value="1"/>
</dbReference>